<evidence type="ECO:0000256" key="6">
    <source>
        <dbReference type="ARBA" id="ARBA00023295"/>
    </source>
</evidence>
<sequence>MKSSRILYLVVFLSKFCISFSVVASFESMTKSHGYSKKSAAHEQDQQKSPQNSAVVPVPYPLPGYGSFTARSTVFSPLAFGAKGDGVADDSLVDGTLLAPARVSTWSKSSPYQWLNFKWVHNFTIKGTGFINGQGSQWWHSSPQLGGNQALRFYAGGNITVRDITIMNSALCHLKFDSCVGVEVNNVSISSPETSPNTDGIHLQNTRDTKIHNSNIACGDDCISIQTGCSNLHVHHINCGPGHGISIGGLGKDNSLGCVSNIKVENIYLQNTLSGVRIKTWQGGAGTVKNVSFYNIRVSNVAIPVVIDQFYCDKSRCRNQTRAVAISDVSYNQIIGTYSVQPMHLACSDDVPCTGVDLTDVRLKTSSSSYNQGFLPALCWNSYGKSQPPLLPSSIDDCLRRNINGDLIKKVERSHDSACQ</sequence>
<reference evidence="10" key="1">
    <citation type="submission" date="2023-05" db="EMBL/GenBank/DDBJ databases">
        <title>Nepenthes gracilis genome sequencing.</title>
        <authorList>
            <person name="Fukushima K."/>
        </authorList>
    </citation>
    <scope>NUCLEOTIDE SEQUENCE</scope>
    <source>
        <strain evidence="10">SING2019-196</strain>
    </source>
</reference>
<dbReference type="EMBL" id="BSYO01000022">
    <property type="protein sequence ID" value="GMH20727.1"/>
    <property type="molecule type" value="Genomic_DNA"/>
</dbReference>
<evidence type="ECO:0000256" key="9">
    <source>
        <dbReference type="SAM" id="Phobius"/>
    </source>
</evidence>
<dbReference type="InterPro" id="IPR006626">
    <property type="entry name" value="PbH1"/>
</dbReference>
<protein>
    <recommendedName>
        <fullName evidence="12">Polygalacturonase</fullName>
    </recommendedName>
</protein>
<feature type="transmembrane region" description="Helical" evidence="9">
    <location>
        <begin position="6"/>
        <end position="26"/>
    </location>
</feature>
<keyword evidence="7" id="KW-0961">Cell wall biogenesis/degradation</keyword>
<evidence type="ECO:0000256" key="5">
    <source>
        <dbReference type="ARBA" id="ARBA00022801"/>
    </source>
</evidence>
<organism evidence="10 11">
    <name type="scientific">Nepenthes gracilis</name>
    <name type="common">Slender pitcher plant</name>
    <dbReference type="NCBI Taxonomy" id="150966"/>
    <lineage>
        <taxon>Eukaryota</taxon>
        <taxon>Viridiplantae</taxon>
        <taxon>Streptophyta</taxon>
        <taxon>Embryophyta</taxon>
        <taxon>Tracheophyta</taxon>
        <taxon>Spermatophyta</taxon>
        <taxon>Magnoliopsida</taxon>
        <taxon>eudicotyledons</taxon>
        <taxon>Gunneridae</taxon>
        <taxon>Pentapetalae</taxon>
        <taxon>Caryophyllales</taxon>
        <taxon>Nepenthaceae</taxon>
        <taxon>Nepenthes</taxon>
    </lineage>
</organism>
<dbReference type="Proteomes" id="UP001279734">
    <property type="component" value="Unassembled WGS sequence"/>
</dbReference>
<dbReference type="GO" id="GO:0005975">
    <property type="term" value="P:carbohydrate metabolic process"/>
    <property type="evidence" value="ECO:0007669"/>
    <property type="project" value="InterPro"/>
</dbReference>
<keyword evidence="4" id="KW-0964">Secreted</keyword>
<evidence type="ECO:0000256" key="8">
    <source>
        <dbReference type="RuleBase" id="RU361169"/>
    </source>
</evidence>
<dbReference type="GO" id="GO:0071555">
    <property type="term" value="P:cell wall organization"/>
    <property type="evidence" value="ECO:0007669"/>
    <property type="project" value="UniProtKB-KW"/>
</dbReference>
<comment type="subcellular location">
    <subcellularLocation>
        <location evidence="1">Secreted</location>
        <location evidence="1">Cell wall</location>
    </subcellularLocation>
</comment>
<dbReference type="SUPFAM" id="SSF51126">
    <property type="entry name" value="Pectin lyase-like"/>
    <property type="match status" value="1"/>
</dbReference>
<dbReference type="Gene3D" id="2.160.20.10">
    <property type="entry name" value="Single-stranded right-handed beta-helix, Pectin lyase-like"/>
    <property type="match status" value="1"/>
</dbReference>
<keyword evidence="6 8" id="KW-0326">Glycosidase</keyword>
<comment type="similarity">
    <text evidence="2 8">Belongs to the glycosyl hydrolase 28 family.</text>
</comment>
<accession>A0AAD3XWX8</accession>
<name>A0AAD3XWX8_NEPGR</name>
<proteinExistence type="inferred from homology"/>
<comment type="caution">
    <text evidence="10">The sequence shown here is derived from an EMBL/GenBank/DDBJ whole genome shotgun (WGS) entry which is preliminary data.</text>
</comment>
<evidence type="ECO:0000256" key="1">
    <source>
        <dbReference type="ARBA" id="ARBA00004191"/>
    </source>
</evidence>
<evidence type="ECO:0000313" key="11">
    <source>
        <dbReference type="Proteomes" id="UP001279734"/>
    </source>
</evidence>
<evidence type="ECO:0000256" key="3">
    <source>
        <dbReference type="ARBA" id="ARBA00022512"/>
    </source>
</evidence>
<gene>
    <name evidence="10" type="ORF">Nepgr_022569</name>
</gene>
<evidence type="ECO:0000256" key="7">
    <source>
        <dbReference type="ARBA" id="ARBA00023316"/>
    </source>
</evidence>
<dbReference type="GO" id="GO:0004650">
    <property type="term" value="F:polygalacturonase activity"/>
    <property type="evidence" value="ECO:0007669"/>
    <property type="project" value="InterPro"/>
</dbReference>
<dbReference type="InterPro" id="IPR000743">
    <property type="entry name" value="Glyco_hydro_28"/>
</dbReference>
<keyword evidence="9" id="KW-0812">Transmembrane</keyword>
<evidence type="ECO:0000256" key="4">
    <source>
        <dbReference type="ARBA" id="ARBA00022525"/>
    </source>
</evidence>
<dbReference type="SMART" id="SM00710">
    <property type="entry name" value="PbH1"/>
    <property type="match status" value="5"/>
</dbReference>
<dbReference type="InterPro" id="IPR011050">
    <property type="entry name" value="Pectin_lyase_fold/virulence"/>
</dbReference>
<dbReference type="Pfam" id="PF00295">
    <property type="entry name" value="Glyco_hydro_28"/>
    <property type="match status" value="1"/>
</dbReference>
<keyword evidence="11" id="KW-1185">Reference proteome</keyword>
<evidence type="ECO:0008006" key="12">
    <source>
        <dbReference type="Google" id="ProtNLM"/>
    </source>
</evidence>
<evidence type="ECO:0000313" key="10">
    <source>
        <dbReference type="EMBL" id="GMH20727.1"/>
    </source>
</evidence>
<dbReference type="PANTHER" id="PTHR31375">
    <property type="match status" value="1"/>
</dbReference>
<keyword evidence="5 8" id="KW-0378">Hydrolase</keyword>
<keyword evidence="9" id="KW-1133">Transmembrane helix</keyword>
<keyword evidence="3" id="KW-0134">Cell wall</keyword>
<keyword evidence="9" id="KW-0472">Membrane</keyword>
<evidence type="ECO:0000256" key="2">
    <source>
        <dbReference type="ARBA" id="ARBA00008834"/>
    </source>
</evidence>
<dbReference type="AlphaFoldDB" id="A0AAD3XWX8"/>
<dbReference type="InterPro" id="IPR012334">
    <property type="entry name" value="Pectin_lyas_fold"/>
</dbReference>